<dbReference type="GO" id="GO:0005886">
    <property type="term" value="C:plasma membrane"/>
    <property type="evidence" value="ECO:0007669"/>
    <property type="project" value="UniProtKB-SubCell"/>
</dbReference>
<dbReference type="InterPro" id="IPR009722">
    <property type="entry name" value="YjiK/CarP"/>
</dbReference>
<dbReference type="SUPFAM" id="SSF50969">
    <property type="entry name" value="YVTN repeat-like/Quinoprotein amine dehydrogenase"/>
    <property type="match status" value="1"/>
</dbReference>
<name>A0A4V3F8E5_9FLAO</name>
<comment type="caution">
    <text evidence="5">The sequence shown here is derived from an EMBL/GenBank/DDBJ whole genome shotgun (WGS) entry which is preliminary data.</text>
</comment>
<keyword evidence="2" id="KW-1003">Cell membrane</keyword>
<dbReference type="Proteomes" id="UP000294689">
    <property type="component" value="Unassembled WGS sequence"/>
</dbReference>
<accession>A0A4V3F8E5</accession>
<dbReference type="EMBL" id="SOBW01000008">
    <property type="protein sequence ID" value="TDU40066.1"/>
    <property type="molecule type" value="Genomic_DNA"/>
</dbReference>
<reference evidence="5 6" key="1">
    <citation type="submission" date="2019-03" db="EMBL/GenBank/DDBJ databases">
        <title>Genomic Encyclopedia of Archaeal and Bacterial Type Strains, Phase II (KMG-II): from individual species to whole genera.</title>
        <authorList>
            <person name="Goeker M."/>
        </authorList>
    </citation>
    <scope>NUCLEOTIDE SEQUENCE [LARGE SCALE GENOMIC DNA]</scope>
    <source>
        <strain evidence="5 6">DSM 28135</strain>
    </source>
</reference>
<evidence type="ECO:0000313" key="6">
    <source>
        <dbReference type="Proteomes" id="UP000294689"/>
    </source>
</evidence>
<dbReference type="InterPro" id="IPR015943">
    <property type="entry name" value="WD40/YVTN_repeat-like_dom_sf"/>
</dbReference>
<evidence type="ECO:0000256" key="2">
    <source>
        <dbReference type="ARBA" id="ARBA00022475"/>
    </source>
</evidence>
<organism evidence="5 6">
    <name type="scientific">Gelidibacter sediminis</name>
    <dbReference type="NCBI Taxonomy" id="1608710"/>
    <lineage>
        <taxon>Bacteria</taxon>
        <taxon>Pseudomonadati</taxon>
        <taxon>Bacteroidota</taxon>
        <taxon>Flavobacteriia</taxon>
        <taxon>Flavobacteriales</taxon>
        <taxon>Flavobacteriaceae</taxon>
        <taxon>Gelidibacter</taxon>
    </lineage>
</organism>
<sequence>MKKSTIYIGFFVALLIGIAVIGFAKVNDANAELKKGSANYTIEKTWELPSDLDEVSGIVWLDNKTIACVQDEDGIVYIYDLNTKTITRKIPFADHGDFEAIARYKNDLYVMQSDGLLYEIKDWDSEKKSVSSYQTDFESSNNIESLTYSNKEGTLLTVPKDTDLKDDYKGIYSISLSSQNMDRNSPTYKIEMASDILKPFRHKKLQKTFYPSEIAVHPTTKEIYILEGRNPKLLIMDPQGTPKWAYKLDELNFPQPEGMTFSATGDLYISNESAGGPATIHLVKLKFK</sequence>
<keyword evidence="6" id="KW-1185">Reference proteome</keyword>
<proteinExistence type="predicted"/>
<evidence type="ECO:0000256" key="4">
    <source>
        <dbReference type="SAM" id="Phobius"/>
    </source>
</evidence>
<dbReference type="RefSeq" id="WP_133758109.1">
    <property type="nucleotide sequence ID" value="NZ_SOBW01000008.1"/>
</dbReference>
<dbReference type="Gene3D" id="2.130.10.10">
    <property type="entry name" value="YVTN repeat-like/Quinoprotein amine dehydrogenase"/>
    <property type="match status" value="1"/>
</dbReference>
<dbReference type="Pfam" id="PF06977">
    <property type="entry name" value="SdiA-regulated"/>
    <property type="match status" value="1"/>
</dbReference>
<keyword evidence="4" id="KW-1133">Transmembrane helix</keyword>
<dbReference type="OrthoDB" id="5292493at2"/>
<gene>
    <name evidence="5" type="ORF">BXY82_2106</name>
</gene>
<evidence type="ECO:0000313" key="5">
    <source>
        <dbReference type="EMBL" id="TDU40066.1"/>
    </source>
</evidence>
<dbReference type="InterPro" id="IPR011044">
    <property type="entry name" value="Quino_amine_DH_bsu"/>
</dbReference>
<protein>
    <submittedName>
        <fullName evidence="5">Uncharacterized protein YjiK</fullName>
    </submittedName>
</protein>
<comment type="subcellular location">
    <subcellularLocation>
        <location evidence="1">Cell membrane</location>
    </subcellularLocation>
</comment>
<keyword evidence="3 4" id="KW-0472">Membrane</keyword>
<dbReference type="AlphaFoldDB" id="A0A4V3F8E5"/>
<keyword evidence="4" id="KW-0812">Transmembrane</keyword>
<feature type="transmembrane region" description="Helical" evidence="4">
    <location>
        <begin position="6"/>
        <end position="26"/>
    </location>
</feature>
<evidence type="ECO:0000256" key="3">
    <source>
        <dbReference type="ARBA" id="ARBA00023136"/>
    </source>
</evidence>
<evidence type="ECO:0000256" key="1">
    <source>
        <dbReference type="ARBA" id="ARBA00004236"/>
    </source>
</evidence>